<dbReference type="Gene3D" id="3.40.50.1000">
    <property type="entry name" value="HAD superfamily/HAD-like"/>
    <property type="match status" value="1"/>
</dbReference>
<dbReference type="AlphaFoldDB" id="A0A1K0FJD0"/>
<evidence type="ECO:0000313" key="2">
    <source>
        <dbReference type="Proteomes" id="UP000182486"/>
    </source>
</evidence>
<protein>
    <recommendedName>
        <fullName evidence="3">HAD family hydrolase</fullName>
    </recommendedName>
</protein>
<gene>
    <name evidence="1" type="ORF">BG844_18605</name>
</gene>
<dbReference type="GO" id="GO:0005829">
    <property type="term" value="C:cytosol"/>
    <property type="evidence" value="ECO:0007669"/>
    <property type="project" value="TreeGrafter"/>
</dbReference>
<dbReference type="Pfam" id="PF08282">
    <property type="entry name" value="Hydrolase_3"/>
    <property type="match status" value="2"/>
</dbReference>
<dbReference type="Proteomes" id="UP000182486">
    <property type="component" value="Unassembled WGS sequence"/>
</dbReference>
<dbReference type="PROSITE" id="PS01229">
    <property type="entry name" value="COF_2"/>
    <property type="match status" value="1"/>
</dbReference>
<dbReference type="NCBIfam" id="TIGR01484">
    <property type="entry name" value="HAD-SF-IIB"/>
    <property type="match status" value="1"/>
</dbReference>
<sequence>MLCLDIDGTIADKDGIVSDGVVEGIRSLDRAGVHIVLATGRSVVATIPVFEAIGIAGYAVCSNGSLTAWIDGMSAESFRIVDSVTFNPAEVLDAVCVGLPGVKVALEGAWLGFRVNASFPAGELMGQQHMHHWEELRGHQATRVTLRHPDRTARELMAELERMGIKGAAYDVEGRSWVDITPPGVSKASALEKIRMKLGVAADATVACGDQVNDLEMFSWASYSAAMGNAPEDVKGKADRVVGDVRADGILMLFDAIAPERVRDA</sequence>
<accession>A0A1K0FJD0</accession>
<dbReference type="GO" id="GO:0000287">
    <property type="term" value="F:magnesium ion binding"/>
    <property type="evidence" value="ECO:0007669"/>
    <property type="project" value="TreeGrafter"/>
</dbReference>
<dbReference type="GO" id="GO:0016791">
    <property type="term" value="F:phosphatase activity"/>
    <property type="evidence" value="ECO:0007669"/>
    <property type="project" value="TreeGrafter"/>
</dbReference>
<evidence type="ECO:0008006" key="3">
    <source>
        <dbReference type="Google" id="ProtNLM"/>
    </source>
</evidence>
<proteinExistence type="predicted"/>
<dbReference type="SUPFAM" id="SSF56784">
    <property type="entry name" value="HAD-like"/>
    <property type="match status" value="1"/>
</dbReference>
<keyword evidence="2" id="KW-1185">Reference proteome</keyword>
<evidence type="ECO:0000313" key="1">
    <source>
        <dbReference type="EMBL" id="OJF12832.1"/>
    </source>
</evidence>
<dbReference type="PANTHER" id="PTHR10000">
    <property type="entry name" value="PHOSPHOSERINE PHOSPHATASE"/>
    <property type="match status" value="1"/>
</dbReference>
<comment type="caution">
    <text evidence="1">The sequence shown here is derived from an EMBL/GenBank/DDBJ whole genome shotgun (WGS) entry which is preliminary data.</text>
</comment>
<dbReference type="Gene3D" id="3.30.1240.10">
    <property type="match status" value="1"/>
</dbReference>
<reference evidence="1 2" key="1">
    <citation type="submission" date="2016-09" db="EMBL/GenBank/DDBJ databases">
        <title>Couchioplanes caeruleus draft genome sequence.</title>
        <authorList>
            <person name="Sheehan J."/>
            <person name="Caffrey P."/>
        </authorList>
    </citation>
    <scope>NUCLEOTIDE SEQUENCE [LARGE SCALE GENOMIC DNA]</scope>
    <source>
        <strain evidence="1 2">DSM 43634</strain>
    </source>
</reference>
<dbReference type="PANTHER" id="PTHR10000:SF8">
    <property type="entry name" value="HAD SUPERFAMILY HYDROLASE-LIKE, TYPE 3"/>
    <property type="match status" value="1"/>
</dbReference>
<name>A0A1K0FJD0_9ACTN</name>
<dbReference type="EMBL" id="MEIA01000195">
    <property type="protein sequence ID" value="OJF12832.1"/>
    <property type="molecule type" value="Genomic_DNA"/>
</dbReference>
<dbReference type="InterPro" id="IPR006379">
    <property type="entry name" value="HAD-SF_hydro_IIB"/>
</dbReference>
<organism evidence="1 2">
    <name type="scientific">Couchioplanes caeruleus subsp. caeruleus</name>
    <dbReference type="NCBI Taxonomy" id="56427"/>
    <lineage>
        <taxon>Bacteria</taxon>
        <taxon>Bacillati</taxon>
        <taxon>Actinomycetota</taxon>
        <taxon>Actinomycetes</taxon>
        <taxon>Micromonosporales</taxon>
        <taxon>Micromonosporaceae</taxon>
        <taxon>Couchioplanes</taxon>
    </lineage>
</organism>
<dbReference type="InterPro" id="IPR036412">
    <property type="entry name" value="HAD-like_sf"/>
</dbReference>
<dbReference type="InterPro" id="IPR023214">
    <property type="entry name" value="HAD_sf"/>
</dbReference>